<organism evidence="2">
    <name type="scientific">Anthurium amnicola</name>
    <dbReference type="NCBI Taxonomy" id="1678845"/>
    <lineage>
        <taxon>Eukaryota</taxon>
        <taxon>Viridiplantae</taxon>
        <taxon>Streptophyta</taxon>
        <taxon>Embryophyta</taxon>
        <taxon>Tracheophyta</taxon>
        <taxon>Spermatophyta</taxon>
        <taxon>Magnoliopsida</taxon>
        <taxon>Liliopsida</taxon>
        <taxon>Araceae</taxon>
        <taxon>Pothoideae</taxon>
        <taxon>Potheae</taxon>
        <taxon>Anthurium</taxon>
    </lineage>
</organism>
<dbReference type="GO" id="GO:0009733">
    <property type="term" value="P:response to auxin"/>
    <property type="evidence" value="ECO:0007669"/>
    <property type="project" value="InterPro"/>
</dbReference>
<reference evidence="2" key="1">
    <citation type="submission" date="2015-07" db="EMBL/GenBank/DDBJ databases">
        <title>Transcriptome Assembly of Anthurium amnicola.</title>
        <authorList>
            <person name="Suzuki J."/>
        </authorList>
    </citation>
    <scope>NUCLEOTIDE SEQUENCE</scope>
</reference>
<dbReference type="PANTHER" id="PTHR31374:SF216">
    <property type="entry name" value="SAUR-LIKE AUXIN-RESPONSIVE PROTEIN FAMILY"/>
    <property type="match status" value="1"/>
</dbReference>
<dbReference type="Pfam" id="PF02519">
    <property type="entry name" value="Auxin_inducible"/>
    <property type="match status" value="1"/>
</dbReference>
<gene>
    <name evidence="2" type="primary">ARG7_4</name>
    <name evidence="2" type="ORF">g.25159</name>
</gene>
<proteinExistence type="inferred from homology"/>
<dbReference type="InterPro" id="IPR003676">
    <property type="entry name" value="SAUR_fam"/>
</dbReference>
<dbReference type="AlphaFoldDB" id="A0A1D1ZEU9"/>
<dbReference type="PANTHER" id="PTHR31374">
    <property type="entry name" value="AUXIN-INDUCED PROTEIN-LIKE-RELATED"/>
    <property type="match status" value="1"/>
</dbReference>
<dbReference type="EMBL" id="GDJX01002583">
    <property type="protein sequence ID" value="JAT65353.1"/>
    <property type="molecule type" value="Transcribed_RNA"/>
</dbReference>
<name>A0A1D1ZEU9_9ARAE</name>
<comment type="similarity">
    <text evidence="1">Belongs to the ARG7 family.</text>
</comment>
<protein>
    <submittedName>
        <fullName evidence="2">Indole-3-acetic acid-induced protein ARG7</fullName>
    </submittedName>
</protein>
<evidence type="ECO:0000313" key="2">
    <source>
        <dbReference type="EMBL" id="JAT65353.1"/>
    </source>
</evidence>
<evidence type="ECO:0000256" key="1">
    <source>
        <dbReference type="ARBA" id="ARBA00006974"/>
    </source>
</evidence>
<feature type="non-terminal residue" evidence="2">
    <location>
        <position position="1"/>
    </location>
</feature>
<accession>A0A1D1ZEU9</accession>
<sequence>RERERERVIDTMACIVQKLLFWRAKSFLSEHQNLPEGHIWVCVGKGGTPQKFHVDANFLNHPLFEDLLRLSEEEFGYSYAGALRIRCDAGLFLHLVELLMGGDPAVHYMDLAHLVTSFTATRPRCSSPSVASPVH</sequence>